<dbReference type="EMBL" id="BMNW01000003">
    <property type="protein sequence ID" value="GGM05318.1"/>
    <property type="molecule type" value="Genomic_DNA"/>
</dbReference>
<name>A0ABQ2GPA8_9PSED</name>
<organism evidence="3 4">
    <name type="scientific">Pseudomonas asuensis</name>
    <dbReference type="NCBI Taxonomy" id="1825787"/>
    <lineage>
        <taxon>Bacteria</taxon>
        <taxon>Pseudomonadati</taxon>
        <taxon>Pseudomonadota</taxon>
        <taxon>Gammaproteobacteria</taxon>
        <taxon>Pseudomonadales</taxon>
        <taxon>Pseudomonadaceae</taxon>
        <taxon>Pseudomonas</taxon>
    </lineage>
</organism>
<gene>
    <name evidence="3" type="ORF">GCM10009425_15890</name>
</gene>
<protein>
    <submittedName>
        <fullName evidence="3">Uncharacterized protein</fullName>
    </submittedName>
</protein>
<evidence type="ECO:0000256" key="1">
    <source>
        <dbReference type="SAM" id="MobiDB-lite"/>
    </source>
</evidence>
<feature type="compositionally biased region" description="Polar residues" evidence="1">
    <location>
        <begin position="28"/>
        <end position="60"/>
    </location>
</feature>
<comment type="caution">
    <text evidence="3">The sequence shown here is derived from an EMBL/GenBank/DDBJ whole genome shotgun (WGS) entry which is preliminary data.</text>
</comment>
<feature type="chain" id="PRO_5045276117" evidence="2">
    <location>
        <begin position="21"/>
        <end position="122"/>
    </location>
</feature>
<accession>A0ABQ2GPA8</accession>
<dbReference type="Proteomes" id="UP000616499">
    <property type="component" value="Unassembled WGS sequence"/>
</dbReference>
<feature type="signal peptide" evidence="2">
    <location>
        <begin position="1"/>
        <end position="20"/>
    </location>
</feature>
<proteinExistence type="predicted"/>
<keyword evidence="4" id="KW-1185">Reference proteome</keyword>
<evidence type="ECO:0000313" key="4">
    <source>
        <dbReference type="Proteomes" id="UP000616499"/>
    </source>
</evidence>
<dbReference type="RefSeq" id="WP_188865589.1">
    <property type="nucleotide sequence ID" value="NZ_BMNW01000003.1"/>
</dbReference>
<sequence>MKKTFAIVTLAGLLSTSAFAQTGPADPTSPTEPVTPGPSVNSNDVTPGADSGSSPNNGKGVSTAPGGMSDSTRPETMDHGTHREQGNHTGTGAGMGMDSNTNGTGAGSTPGMGPAANTGKNP</sequence>
<feature type="region of interest" description="Disordered" evidence="1">
    <location>
        <begin position="15"/>
        <end position="122"/>
    </location>
</feature>
<evidence type="ECO:0000313" key="3">
    <source>
        <dbReference type="EMBL" id="GGM05318.1"/>
    </source>
</evidence>
<feature type="compositionally biased region" description="Basic and acidic residues" evidence="1">
    <location>
        <begin position="72"/>
        <end position="86"/>
    </location>
</feature>
<keyword evidence="2" id="KW-0732">Signal</keyword>
<reference evidence="4" key="1">
    <citation type="journal article" date="2019" name="Int. J. Syst. Evol. Microbiol.">
        <title>The Global Catalogue of Microorganisms (GCM) 10K type strain sequencing project: providing services to taxonomists for standard genome sequencing and annotation.</title>
        <authorList>
            <consortium name="The Broad Institute Genomics Platform"/>
            <consortium name="The Broad Institute Genome Sequencing Center for Infectious Disease"/>
            <person name="Wu L."/>
            <person name="Ma J."/>
        </authorList>
    </citation>
    <scope>NUCLEOTIDE SEQUENCE [LARGE SCALE GENOMIC DNA]</scope>
    <source>
        <strain evidence="4">JCM 13501</strain>
    </source>
</reference>
<evidence type="ECO:0000256" key="2">
    <source>
        <dbReference type="SAM" id="SignalP"/>
    </source>
</evidence>